<sequence>MNKILKQCIFSIVGFFILAVGIVDIINASCAAKLNILVWSRIVPGIILIIIGAIFIKFGKQAASEVYEDDKSISQIQIKSCEYIGTGLLYIIYFFRCLFTLLISQTTYILGALYNTPAEIRKTVMDTSIETLFLNIPITIVYVLCILLGIYLVVRGKKGFFDKQKDNI</sequence>
<evidence type="ECO:0000313" key="3">
    <source>
        <dbReference type="Proteomes" id="UP000003860"/>
    </source>
</evidence>
<protein>
    <submittedName>
        <fullName evidence="2">Uncharacterized protein</fullName>
    </submittedName>
</protein>
<dbReference type="RefSeq" id="WP_004619051.1">
    <property type="nucleotide sequence ID" value="NZ_ACXX02000006.1"/>
</dbReference>
<keyword evidence="1" id="KW-0812">Transmembrane</keyword>
<keyword evidence="1" id="KW-1133">Transmembrane helix</keyword>
<evidence type="ECO:0000313" key="2">
    <source>
        <dbReference type="EMBL" id="EGD47715.1"/>
    </source>
</evidence>
<dbReference type="EMBL" id="ACXX02000006">
    <property type="protein sequence ID" value="EGD47715.1"/>
    <property type="molecule type" value="Genomic_DNA"/>
</dbReference>
<dbReference type="Proteomes" id="UP000003860">
    <property type="component" value="Unassembled WGS sequence"/>
</dbReference>
<gene>
    <name evidence="2" type="ORF">Cpap_2118</name>
</gene>
<keyword evidence="3" id="KW-1185">Reference proteome</keyword>
<proteinExistence type="predicted"/>
<feature type="transmembrane region" description="Helical" evidence="1">
    <location>
        <begin position="38"/>
        <end position="56"/>
    </location>
</feature>
<comment type="caution">
    <text evidence="2">The sequence shown here is derived from an EMBL/GenBank/DDBJ whole genome shotgun (WGS) entry which is preliminary data.</text>
</comment>
<dbReference type="AlphaFoldDB" id="F1TCJ8"/>
<keyword evidence="1" id="KW-0472">Membrane</keyword>
<evidence type="ECO:0000256" key="1">
    <source>
        <dbReference type="SAM" id="Phobius"/>
    </source>
</evidence>
<feature type="transmembrane region" description="Helical" evidence="1">
    <location>
        <begin position="88"/>
        <end position="114"/>
    </location>
</feature>
<dbReference type="OrthoDB" id="2081919at2"/>
<dbReference type="STRING" id="588581.Cpap_2118"/>
<feature type="transmembrane region" description="Helical" evidence="1">
    <location>
        <begin position="134"/>
        <end position="154"/>
    </location>
</feature>
<name>F1TCJ8_9FIRM</name>
<reference evidence="2" key="2">
    <citation type="submission" date="2011-01" db="EMBL/GenBank/DDBJ databases">
        <title>The Non-contiguous Finished genome of Clostridium papyrosolvens.</title>
        <authorList>
            <person name="Lucas S."/>
            <person name="Copeland A."/>
            <person name="Lapidus A."/>
            <person name="Cheng J.-F."/>
            <person name="Goodwin L."/>
            <person name="Pitluck S."/>
            <person name="Misra M."/>
            <person name="Chertkov O."/>
            <person name="Detter J.C."/>
            <person name="Han C."/>
            <person name="Tapia R."/>
            <person name="Land M."/>
            <person name="Hauser L."/>
            <person name="Kyrpides N."/>
            <person name="Ivanova N."/>
            <person name="Pagani I."/>
            <person name="Mouttaki H."/>
            <person name="He Z."/>
            <person name="Zhou J."/>
            <person name="Hemme C.L."/>
            <person name="Woyke T."/>
        </authorList>
    </citation>
    <scope>NUCLEOTIDE SEQUENCE [LARGE SCALE GENOMIC DNA]</scope>
    <source>
        <strain evidence="2">DSM 2782</strain>
    </source>
</reference>
<organism evidence="2 3">
    <name type="scientific">Ruminiclostridium papyrosolvens DSM 2782</name>
    <dbReference type="NCBI Taxonomy" id="588581"/>
    <lineage>
        <taxon>Bacteria</taxon>
        <taxon>Bacillati</taxon>
        <taxon>Bacillota</taxon>
        <taxon>Clostridia</taxon>
        <taxon>Eubacteriales</taxon>
        <taxon>Oscillospiraceae</taxon>
        <taxon>Ruminiclostridium</taxon>
    </lineage>
</organism>
<dbReference type="eggNOG" id="ENOG5032713">
    <property type="taxonomic scope" value="Bacteria"/>
</dbReference>
<reference evidence="2" key="1">
    <citation type="submission" date="2009-07" db="EMBL/GenBank/DDBJ databases">
        <authorList>
            <consortium name="US DOE Joint Genome Institute (JGI-PGF)"/>
            <person name="Lucas S."/>
            <person name="Copeland A."/>
            <person name="Lapidus A."/>
            <person name="Glavina del Rio T."/>
            <person name="Tice H."/>
            <person name="Bruce D."/>
            <person name="Goodwin L."/>
            <person name="Pitluck S."/>
            <person name="Larimer F."/>
            <person name="Land M.L."/>
            <person name="Mouttaki H."/>
            <person name="He Z."/>
            <person name="Zhou J."/>
            <person name="Hemme C.L."/>
        </authorList>
    </citation>
    <scope>NUCLEOTIDE SEQUENCE</scope>
    <source>
        <strain evidence="2">DSM 2782</strain>
    </source>
</reference>
<accession>F1TCJ8</accession>